<evidence type="ECO:0000256" key="8">
    <source>
        <dbReference type="ARBA" id="ARBA00023136"/>
    </source>
</evidence>
<keyword evidence="4 10" id="KW-0812">Transmembrane</keyword>
<accession>A0A5P2G4J3</accession>
<dbReference type="InterPro" id="IPR018422">
    <property type="entry name" value="Cation/H_exchanger_CPA1"/>
</dbReference>
<organism evidence="12 13">
    <name type="scientific">Rhizosphaericola mali</name>
    <dbReference type="NCBI Taxonomy" id="2545455"/>
    <lineage>
        <taxon>Bacteria</taxon>
        <taxon>Pseudomonadati</taxon>
        <taxon>Bacteroidota</taxon>
        <taxon>Chitinophagia</taxon>
        <taxon>Chitinophagales</taxon>
        <taxon>Chitinophagaceae</taxon>
        <taxon>Rhizosphaericola</taxon>
    </lineage>
</organism>
<feature type="transmembrane region" description="Helical" evidence="10">
    <location>
        <begin position="184"/>
        <end position="206"/>
    </location>
</feature>
<evidence type="ECO:0000256" key="1">
    <source>
        <dbReference type="ARBA" id="ARBA00004651"/>
    </source>
</evidence>
<evidence type="ECO:0000259" key="11">
    <source>
        <dbReference type="Pfam" id="PF00999"/>
    </source>
</evidence>
<dbReference type="Proteomes" id="UP000292424">
    <property type="component" value="Chromosome"/>
</dbReference>
<feature type="transmembrane region" description="Helical" evidence="10">
    <location>
        <begin position="56"/>
        <end position="76"/>
    </location>
</feature>
<keyword evidence="8 10" id="KW-0472">Membrane</keyword>
<feature type="transmembrane region" description="Helical" evidence="10">
    <location>
        <begin position="6"/>
        <end position="23"/>
    </location>
</feature>
<dbReference type="GO" id="GO:0051453">
    <property type="term" value="P:regulation of intracellular pH"/>
    <property type="evidence" value="ECO:0007669"/>
    <property type="project" value="TreeGrafter"/>
</dbReference>
<evidence type="ECO:0000256" key="10">
    <source>
        <dbReference type="RuleBase" id="RU366002"/>
    </source>
</evidence>
<comment type="function">
    <text evidence="10">Na(+)/H(+) antiporter that extrudes sodium in exchange for external protons.</text>
</comment>
<dbReference type="PANTHER" id="PTHR10110">
    <property type="entry name" value="SODIUM/HYDROGEN EXCHANGER"/>
    <property type="match status" value="1"/>
</dbReference>
<keyword evidence="6 10" id="KW-0915">Sodium</keyword>
<keyword evidence="7 10" id="KW-0406">Ion transport</keyword>
<dbReference type="RefSeq" id="WP_131330015.1">
    <property type="nucleotide sequence ID" value="NZ_CP044016.1"/>
</dbReference>
<keyword evidence="13" id="KW-1185">Reference proteome</keyword>
<dbReference type="AlphaFoldDB" id="A0A5P2G4J3"/>
<evidence type="ECO:0000256" key="7">
    <source>
        <dbReference type="ARBA" id="ARBA00023065"/>
    </source>
</evidence>
<feature type="transmembrane region" description="Helical" evidence="10">
    <location>
        <begin position="30"/>
        <end position="50"/>
    </location>
</feature>
<dbReference type="KEGG" id="arac:E0W69_010505"/>
<sequence>MFANNLLLVIILLMLVAMLSMASQKMKISYPIFLVISGLLIGMSPKGLHISLDPDLVFIIFLPPLLFEAAWNTSFSQLLKFKRSIGRLSLGLVFFTSLTVALVAHYFIPGFGLALGFVLGGIISPPDAVAATSVLNGLKVPSKVKAILEGESLINDASSLVVFRFALAAVLTGQFVFWKAGASFFWIAGLGIFIGLAIAVIVYFFLRFLPTTPSIDTTITFIFPYLAYLTAEHFDASGVLAVVSGGLLLNSKSNIMLSYNSRLQMSSVWDMMVFLMNGVIFMLIGLQLPDIIDGLGEYSLKEAIGYGLLISLTAIIVRFFWVFPLTSFTEKVRGKFGKKYMQPFSTEWKSYFIIGWSGMRGVVSLASALYIPFKMANGDDFPHRNLILFITFVVIFVTLVIQGLLLPFIIKWLHIEVNDNSQASIGSINVLIAEQVLSFMHEKYETECENNASFIRIRDFYNQMLEDNEERPVVTEDAKRENSMSKFNQLLLEIIDLKRKSLTKLRIEQTYPEYIIRNKENELDLEEARLRKIKH</sequence>
<feature type="transmembrane region" description="Helical" evidence="10">
    <location>
        <begin position="269"/>
        <end position="288"/>
    </location>
</feature>
<evidence type="ECO:0000256" key="2">
    <source>
        <dbReference type="ARBA" id="ARBA00022448"/>
    </source>
</evidence>
<feature type="transmembrane region" description="Helical" evidence="10">
    <location>
        <begin position="88"/>
        <end position="108"/>
    </location>
</feature>
<feature type="transmembrane region" description="Helical" evidence="10">
    <location>
        <begin position="157"/>
        <end position="177"/>
    </location>
</feature>
<dbReference type="InterPro" id="IPR006153">
    <property type="entry name" value="Cation/H_exchanger_TM"/>
</dbReference>
<dbReference type="PANTHER" id="PTHR10110:SF86">
    <property type="entry name" value="SODIUM_HYDROGEN EXCHANGER 7"/>
    <property type="match status" value="1"/>
</dbReference>
<protein>
    <submittedName>
        <fullName evidence="12">Na+/H+ antiporter</fullName>
    </submittedName>
</protein>
<dbReference type="GO" id="GO:0098719">
    <property type="term" value="P:sodium ion import across plasma membrane"/>
    <property type="evidence" value="ECO:0007669"/>
    <property type="project" value="TreeGrafter"/>
</dbReference>
<evidence type="ECO:0000313" key="12">
    <source>
        <dbReference type="EMBL" id="QES89069.1"/>
    </source>
</evidence>
<dbReference type="OrthoDB" id="9809206at2"/>
<dbReference type="GO" id="GO:0005886">
    <property type="term" value="C:plasma membrane"/>
    <property type="evidence" value="ECO:0007669"/>
    <property type="project" value="UniProtKB-SubCell"/>
</dbReference>
<dbReference type="InterPro" id="IPR004705">
    <property type="entry name" value="Cation/H_exchanger_CPA1_bac"/>
</dbReference>
<dbReference type="Gene3D" id="6.10.140.1330">
    <property type="match status" value="1"/>
</dbReference>
<comment type="subcellular location">
    <subcellularLocation>
        <location evidence="1 10">Cell membrane</location>
        <topology evidence="1 10">Multi-pass membrane protein</topology>
    </subcellularLocation>
</comment>
<feature type="transmembrane region" description="Helical" evidence="10">
    <location>
        <begin position="226"/>
        <end position="249"/>
    </location>
</feature>
<evidence type="ECO:0000256" key="3">
    <source>
        <dbReference type="ARBA" id="ARBA00022475"/>
    </source>
</evidence>
<evidence type="ECO:0000256" key="5">
    <source>
        <dbReference type="ARBA" id="ARBA00022989"/>
    </source>
</evidence>
<comment type="similarity">
    <text evidence="10">Belongs to the monovalent cation:proton antiporter 1 (CPA1) transporter (TC 2.A.36) family.</text>
</comment>
<dbReference type="GO" id="GO:0015386">
    <property type="term" value="F:potassium:proton antiporter activity"/>
    <property type="evidence" value="ECO:0007669"/>
    <property type="project" value="TreeGrafter"/>
</dbReference>
<proteinExistence type="inferred from homology"/>
<dbReference type="GO" id="GO:0015385">
    <property type="term" value="F:sodium:proton antiporter activity"/>
    <property type="evidence" value="ECO:0007669"/>
    <property type="project" value="InterPro"/>
</dbReference>
<reference evidence="12 13" key="1">
    <citation type="submission" date="2019-09" db="EMBL/GenBank/DDBJ databases">
        <title>Complete genome sequence of Arachidicoccus sp. B3-10 isolated from apple orchard soil.</title>
        <authorList>
            <person name="Kim H.S."/>
            <person name="Han K.-I."/>
            <person name="Suh M.K."/>
            <person name="Lee K.C."/>
            <person name="Eom M.K."/>
            <person name="Kim J.-S."/>
            <person name="Kang S.W."/>
            <person name="Sin Y."/>
            <person name="Lee J.-S."/>
        </authorList>
    </citation>
    <scope>NUCLEOTIDE SEQUENCE [LARGE SCALE GENOMIC DNA]</scope>
    <source>
        <strain evidence="12 13">B3-10</strain>
    </source>
</reference>
<gene>
    <name evidence="12" type="ORF">E0W69_010505</name>
</gene>
<keyword evidence="3 10" id="KW-1003">Cell membrane</keyword>
<evidence type="ECO:0000256" key="9">
    <source>
        <dbReference type="ARBA" id="ARBA00023201"/>
    </source>
</evidence>
<feature type="transmembrane region" description="Helical" evidence="10">
    <location>
        <begin position="308"/>
        <end position="329"/>
    </location>
</feature>
<name>A0A5P2G4J3_9BACT</name>
<evidence type="ECO:0000313" key="13">
    <source>
        <dbReference type="Proteomes" id="UP000292424"/>
    </source>
</evidence>
<dbReference type="Pfam" id="PF00999">
    <property type="entry name" value="Na_H_Exchanger"/>
    <property type="match status" value="1"/>
</dbReference>
<keyword evidence="10" id="KW-0050">Antiport</keyword>
<evidence type="ECO:0000256" key="4">
    <source>
        <dbReference type="ARBA" id="ARBA00022692"/>
    </source>
</evidence>
<dbReference type="NCBIfam" id="TIGR00831">
    <property type="entry name" value="a_cpa1"/>
    <property type="match status" value="1"/>
</dbReference>
<feature type="domain" description="Cation/H+ exchanger transmembrane" evidence="11">
    <location>
        <begin position="12"/>
        <end position="412"/>
    </location>
</feature>
<feature type="transmembrane region" description="Helical" evidence="10">
    <location>
        <begin position="350"/>
        <end position="373"/>
    </location>
</feature>
<dbReference type="EMBL" id="CP044016">
    <property type="protein sequence ID" value="QES89069.1"/>
    <property type="molecule type" value="Genomic_DNA"/>
</dbReference>
<evidence type="ECO:0000256" key="6">
    <source>
        <dbReference type="ARBA" id="ARBA00023053"/>
    </source>
</evidence>
<keyword evidence="2 10" id="KW-0813">Transport</keyword>
<feature type="transmembrane region" description="Helical" evidence="10">
    <location>
        <begin position="385"/>
        <end position="410"/>
    </location>
</feature>
<keyword evidence="9 10" id="KW-0739">Sodium transport</keyword>
<keyword evidence="5 10" id="KW-1133">Transmembrane helix</keyword>